<reference evidence="2" key="1">
    <citation type="submission" date="2017-09" db="EMBL/GenBank/DDBJ databases">
        <title>Depth-based differentiation of microbial function through sediment-hosted aquifers and enrichment of novel symbionts in the deep terrestrial subsurface.</title>
        <authorList>
            <person name="Probst A.J."/>
            <person name="Ladd B."/>
            <person name="Jarett J.K."/>
            <person name="Geller-Mcgrath D.E."/>
            <person name="Sieber C.M.K."/>
            <person name="Emerson J.B."/>
            <person name="Anantharaman K."/>
            <person name="Thomas B.C."/>
            <person name="Malmstrom R."/>
            <person name="Stieglmeier M."/>
            <person name="Klingl A."/>
            <person name="Woyke T."/>
            <person name="Ryan C.M."/>
            <person name="Banfield J.F."/>
        </authorList>
    </citation>
    <scope>NUCLEOTIDE SEQUENCE [LARGE SCALE GENOMIC DNA]</scope>
</reference>
<accession>A0A2H0V0N8</accession>
<evidence type="ECO:0000313" key="1">
    <source>
        <dbReference type="EMBL" id="PIR92632.1"/>
    </source>
</evidence>
<organism evidence="1 2">
    <name type="scientific">Candidatus Falkowbacteria bacterium CG10_big_fil_rev_8_21_14_0_10_44_15</name>
    <dbReference type="NCBI Taxonomy" id="1974569"/>
    <lineage>
        <taxon>Bacteria</taxon>
        <taxon>Candidatus Falkowiibacteriota</taxon>
    </lineage>
</organism>
<dbReference type="Proteomes" id="UP000228510">
    <property type="component" value="Unassembled WGS sequence"/>
</dbReference>
<dbReference type="AlphaFoldDB" id="A0A2H0V0N8"/>
<name>A0A2H0V0N8_9BACT</name>
<comment type="caution">
    <text evidence="1">The sequence shown here is derived from an EMBL/GenBank/DDBJ whole genome shotgun (WGS) entry which is preliminary data.</text>
</comment>
<dbReference type="Gene3D" id="3.40.50.720">
    <property type="entry name" value="NAD(P)-binding Rossmann-like Domain"/>
    <property type="match status" value="1"/>
</dbReference>
<gene>
    <name evidence="1" type="ORF">COU01_00690</name>
</gene>
<dbReference type="SUPFAM" id="SSF51735">
    <property type="entry name" value="NAD(P)-binding Rossmann-fold domains"/>
    <property type="match status" value="1"/>
</dbReference>
<proteinExistence type="predicted"/>
<protein>
    <recommendedName>
        <fullName evidence="3">Quinate/shikimate 5-dehydrogenase/glutamyl-tRNA reductase domain-containing protein</fullName>
    </recommendedName>
</protein>
<evidence type="ECO:0008006" key="3">
    <source>
        <dbReference type="Google" id="ProtNLM"/>
    </source>
</evidence>
<sequence>MVTTNQKTVVKTPSLGGVKREKIQWLPFVWSLIDKHTIASILWRSLVAVCDWRTMSRWLRGKPLVDVVLVTNMRDNIDRKNFLGNYRPSRGHFNGPRYWLRGVAGRTRSLDVTARELINPHMRREAQKKFIDAVRWAQERGAKVILLAAGTKRLFGRDGQELRDLFPDLTFTIGDNGTALILKLEILRALNEAGLTPDNSRIAVLGPYGLLGEQMVIALKKAGYQIIGAGPNGSLQSLADKYGIEICRTFADMGKVDAVVACTHSEEICLNADIVEAIRRQDKKLLVVDVAEPSNLTQAEYDECKDVVIRQDAGNAYARKLKYVLGFLAYRRFRLTRGVTFGCFAEALALQTTLKRNESLQDIDWFAVDEANMEIVAEMFKHDGITIPSPRCFGKKVKSFDLRI</sequence>
<dbReference type="EMBL" id="PFAT01000009">
    <property type="protein sequence ID" value="PIR92632.1"/>
    <property type="molecule type" value="Genomic_DNA"/>
</dbReference>
<dbReference type="InterPro" id="IPR036291">
    <property type="entry name" value="NAD(P)-bd_dom_sf"/>
</dbReference>
<evidence type="ECO:0000313" key="2">
    <source>
        <dbReference type="Proteomes" id="UP000228510"/>
    </source>
</evidence>